<dbReference type="Gene3D" id="2.40.330.10">
    <property type="entry name" value="DNA-binding pseudobarrel domain"/>
    <property type="match status" value="2"/>
</dbReference>
<evidence type="ECO:0000256" key="5">
    <source>
        <dbReference type="ARBA" id="ARBA00023163"/>
    </source>
</evidence>
<keyword evidence="6" id="KW-0539">Nucleus</keyword>
<sequence length="408" mass="47356">MADPPRFSLFQQNFHTGDNPYLKLDDQFLRTHMKVLLRSDASERIWEVKLDGNRLAGGWEEFVADNKFRDGDVLVFRHDGDENFHGTFWRRRIRNQKQDLSRNFTVSFGEHNKTREIDLVNEQGRRWTPVIAKNSSSGVFYIRRGGGCSNGKSKSDGVSEGKKKTPSPFLKLELTPNRYKNGQLYLSSPFTTENGINKPGEVTLLNKDGRKWSSNLHMTGDVRRRTEWFYLRRGWREMCEANGVKVNDSFVLELIWEDANPMFKFHSKIENHEKKDKMNCKNRKKRACEADLLERAVEKTPRVEIEGRRVSRIAEHHDDDEKRGGTRISNRLTITNSRKSQYTQPKSCTVSDQVTNVKRSIVDTLNTVRQLRSELKTRERNLEASLLEIDALGERILGISQILNNKLV</sequence>
<evidence type="ECO:0000256" key="6">
    <source>
        <dbReference type="ARBA" id="ARBA00023242"/>
    </source>
</evidence>
<protein>
    <recommendedName>
        <fullName evidence="7">TF-B3 domain-containing protein</fullName>
    </recommendedName>
</protein>
<organism evidence="8 9">
    <name type="scientific">Arabis nemorensis</name>
    <dbReference type="NCBI Taxonomy" id="586526"/>
    <lineage>
        <taxon>Eukaryota</taxon>
        <taxon>Viridiplantae</taxon>
        <taxon>Streptophyta</taxon>
        <taxon>Embryophyta</taxon>
        <taxon>Tracheophyta</taxon>
        <taxon>Spermatophyta</taxon>
        <taxon>Magnoliopsida</taxon>
        <taxon>eudicotyledons</taxon>
        <taxon>Gunneridae</taxon>
        <taxon>Pentapetalae</taxon>
        <taxon>rosids</taxon>
        <taxon>malvids</taxon>
        <taxon>Brassicales</taxon>
        <taxon>Brassicaceae</taxon>
        <taxon>Arabideae</taxon>
        <taxon>Arabis</taxon>
    </lineage>
</organism>
<dbReference type="Proteomes" id="UP000489600">
    <property type="component" value="Unassembled WGS sequence"/>
</dbReference>
<evidence type="ECO:0000313" key="8">
    <source>
        <dbReference type="EMBL" id="VVB10820.1"/>
    </source>
</evidence>
<dbReference type="FunFam" id="2.40.330.10:FF:000009">
    <property type="entry name" value="Transcriptional factor B3 family protein"/>
    <property type="match status" value="1"/>
</dbReference>
<dbReference type="SMART" id="SM01019">
    <property type="entry name" value="B3"/>
    <property type="match status" value="2"/>
</dbReference>
<reference evidence="8" key="1">
    <citation type="submission" date="2019-07" db="EMBL/GenBank/DDBJ databases">
        <authorList>
            <person name="Dittberner H."/>
        </authorList>
    </citation>
    <scope>NUCLEOTIDE SEQUENCE [LARGE SCALE GENOMIC DNA]</scope>
</reference>
<dbReference type="GO" id="GO:0005634">
    <property type="term" value="C:nucleus"/>
    <property type="evidence" value="ECO:0007669"/>
    <property type="project" value="UniProtKB-SubCell"/>
</dbReference>
<dbReference type="InterPro" id="IPR003340">
    <property type="entry name" value="B3_DNA-bd"/>
</dbReference>
<keyword evidence="5" id="KW-0804">Transcription</keyword>
<comment type="subcellular location">
    <subcellularLocation>
        <location evidence="1">Nucleus</location>
    </subcellularLocation>
</comment>
<dbReference type="InterPro" id="IPR015300">
    <property type="entry name" value="DNA-bd_pseudobarrel_sf"/>
</dbReference>
<feature type="domain" description="TF-B3" evidence="7">
    <location>
        <begin position="7"/>
        <end position="92"/>
    </location>
</feature>
<feature type="domain" description="TF-B3" evidence="7">
    <location>
        <begin position="169"/>
        <end position="269"/>
    </location>
</feature>
<dbReference type="CDD" id="cd10017">
    <property type="entry name" value="B3_DNA"/>
    <property type="match status" value="2"/>
</dbReference>
<proteinExistence type="predicted"/>
<dbReference type="GO" id="GO:0003677">
    <property type="term" value="F:DNA binding"/>
    <property type="evidence" value="ECO:0007669"/>
    <property type="project" value="UniProtKB-KW"/>
</dbReference>
<keyword evidence="3" id="KW-0805">Transcription regulation</keyword>
<keyword evidence="9" id="KW-1185">Reference proteome</keyword>
<comment type="caution">
    <text evidence="8">The sequence shown here is derived from an EMBL/GenBank/DDBJ whole genome shotgun (WGS) entry which is preliminary data.</text>
</comment>
<evidence type="ECO:0000256" key="2">
    <source>
        <dbReference type="ARBA" id="ARBA00022737"/>
    </source>
</evidence>
<dbReference type="SUPFAM" id="SSF101936">
    <property type="entry name" value="DNA-binding pseudobarrel domain"/>
    <property type="match status" value="2"/>
</dbReference>
<keyword evidence="4" id="KW-0238">DNA-binding</keyword>
<dbReference type="AlphaFoldDB" id="A0A565CAU4"/>
<evidence type="ECO:0000256" key="1">
    <source>
        <dbReference type="ARBA" id="ARBA00004123"/>
    </source>
</evidence>
<dbReference type="EMBL" id="CABITT030000007">
    <property type="protein sequence ID" value="VVB10820.1"/>
    <property type="molecule type" value="Genomic_DNA"/>
</dbReference>
<dbReference type="InterPro" id="IPR039218">
    <property type="entry name" value="REM_fam"/>
</dbReference>
<dbReference type="PANTHER" id="PTHR31674:SF62">
    <property type="entry name" value="B3 DOMAIN-CONTAINING PROTEIN REM14-RELATED"/>
    <property type="match status" value="1"/>
</dbReference>
<evidence type="ECO:0000256" key="3">
    <source>
        <dbReference type="ARBA" id="ARBA00023015"/>
    </source>
</evidence>
<accession>A0A565CAU4</accession>
<keyword evidence="2" id="KW-0677">Repeat</keyword>
<dbReference type="OrthoDB" id="1072982at2759"/>
<dbReference type="PANTHER" id="PTHR31674">
    <property type="entry name" value="B3 DOMAIN-CONTAINING PROTEIN REM-LIKE 3-RELATED"/>
    <property type="match status" value="1"/>
</dbReference>
<evidence type="ECO:0000313" key="9">
    <source>
        <dbReference type="Proteomes" id="UP000489600"/>
    </source>
</evidence>
<gene>
    <name evidence="8" type="ORF">ANE_LOCUS21264</name>
</gene>
<dbReference type="Pfam" id="PF02362">
    <property type="entry name" value="B3"/>
    <property type="match status" value="2"/>
</dbReference>
<evidence type="ECO:0000256" key="4">
    <source>
        <dbReference type="ARBA" id="ARBA00023125"/>
    </source>
</evidence>
<evidence type="ECO:0000259" key="7">
    <source>
        <dbReference type="PROSITE" id="PS50863"/>
    </source>
</evidence>
<name>A0A565CAU4_9BRAS</name>
<dbReference type="PROSITE" id="PS50863">
    <property type="entry name" value="B3"/>
    <property type="match status" value="2"/>
</dbReference>